<dbReference type="RefSeq" id="WP_203701119.1">
    <property type="nucleotide sequence ID" value="NZ_BAAALU010000012.1"/>
</dbReference>
<feature type="domain" description="Putative Flp pilus-assembly TadG-like N-terminal" evidence="2">
    <location>
        <begin position="15"/>
        <end position="58"/>
    </location>
</feature>
<keyword evidence="1" id="KW-0812">Transmembrane</keyword>
<name>A0ABQ4BXR4_9ACTN</name>
<evidence type="ECO:0000259" key="2">
    <source>
        <dbReference type="Pfam" id="PF13400"/>
    </source>
</evidence>
<keyword evidence="1" id="KW-1133">Transmembrane helix</keyword>
<dbReference type="Proteomes" id="UP000624325">
    <property type="component" value="Unassembled WGS sequence"/>
</dbReference>
<sequence length="339" mass="35273">MFLNRRRDRGAVSAIAAVLFGTGVVLGVSALVVDVGLIYVERKQLQTGADAAAIDAARVCATDATRCGGAAMDRTAAAYARQNENNGEATAIVCGRGGDLPSCPAGGARCVRPAPADGAYAEVRTSIRRADGSNLLPPVFAQAVLDDYDGAAVSACARVAWGPPAAARTTALAISTCDWQRMSNRGRLLPSVEEAIPLFDETDPTSCGRNGVGNGNRGGFRWLESADCRTDVETAEEKRAGERPDGCLDLLEATRGKAIAVPIFNRVSGRDYTIRGVAAFVVTGWRLPDDVEPSPRLGRDCADREATTCVFGFFTRAVVPGGGAVGGPDLGAQITALIG</sequence>
<keyword evidence="1" id="KW-0472">Membrane</keyword>
<organism evidence="3 4">
    <name type="scientific">Asanoa iriomotensis</name>
    <dbReference type="NCBI Taxonomy" id="234613"/>
    <lineage>
        <taxon>Bacteria</taxon>
        <taxon>Bacillati</taxon>
        <taxon>Actinomycetota</taxon>
        <taxon>Actinomycetes</taxon>
        <taxon>Micromonosporales</taxon>
        <taxon>Micromonosporaceae</taxon>
        <taxon>Asanoa</taxon>
    </lineage>
</organism>
<feature type="transmembrane region" description="Helical" evidence="1">
    <location>
        <begin position="12"/>
        <end position="40"/>
    </location>
</feature>
<evidence type="ECO:0000256" key="1">
    <source>
        <dbReference type="SAM" id="Phobius"/>
    </source>
</evidence>
<evidence type="ECO:0000313" key="4">
    <source>
        <dbReference type="Proteomes" id="UP000624325"/>
    </source>
</evidence>
<keyword evidence="4" id="KW-1185">Reference proteome</keyword>
<evidence type="ECO:0000313" key="3">
    <source>
        <dbReference type="EMBL" id="GIF55318.1"/>
    </source>
</evidence>
<proteinExistence type="predicted"/>
<gene>
    <name evidence="3" type="ORF">Air01nite_14130</name>
</gene>
<dbReference type="EMBL" id="BONC01000006">
    <property type="protein sequence ID" value="GIF55318.1"/>
    <property type="molecule type" value="Genomic_DNA"/>
</dbReference>
<protein>
    <recommendedName>
        <fullName evidence="2">Putative Flp pilus-assembly TadG-like N-terminal domain-containing protein</fullName>
    </recommendedName>
</protein>
<accession>A0ABQ4BXR4</accession>
<reference evidence="3 4" key="1">
    <citation type="submission" date="2021-01" db="EMBL/GenBank/DDBJ databases">
        <title>Whole genome shotgun sequence of Asanoa iriomotensis NBRC 100142.</title>
        <authorList>
            <person name="Komaki H."/>
            <person name="Tamura T."/>
        </authorList>
    </citation>
    <scope>NUCLEOTIDE SEQUENCE [LARGE SCALE GENOMIC DNA]</scope>
    <source>
        <strain evidence="3 4">NBRC 100142</strain>
    </source>
</reference>
<dbReference type="Pfam" id="PF13400">
    <property type="entry name" value="Tad"/>
    <property type="match status" value="1"/>
</dbReference>
<dbReference type="InterPro" id="IPR028087">
    <property type="entry name" value="Tad_N"/>
</dbReference>
<comment type="caution">
    <text evidence="3">The sequence shown here is derived from an EMBL/GenBank/DDBJ whole genome shotgun (WGS) entry which is preliminary data.</text>
</comment>